<comment type="caution">
    <text evidence="2">The sequence shown here is derived from an EMBL/GenBank/DDBJ whole genome shotgun (WGS) entry which is preliminary data.</text>
</comment>
<dbReference type="EMBL" id="JAHLFW010000021">
    <property type="protein sequence ID" value="MBU3837119.1"/>
    <property type="molecule type" value="Genomic_DNA"/>
</dbReference>
<sequence>MKDFRKKIQQMTGWLDTIVNTIQSEAEARIYIGAGLKEAIINGKPALIQPRIDPNYQMPEWWIKEHGEKWRGWTNSDLMGEGYPPHDENGDPYELHHIGQLTDSPLAELTWSQHREGENYAVLHTTEDYSDIDRRAFEKEKAAHWMARHRTKA</sequence>
<dbReference type="Proteomes" id="UP000783796">
    <property type="component" value="Unassembled WGS sequence"/>
</dbReference>
<evidence type="ECO:0000313" key="3">
    <source>
        <dbReference type="Proteomes" id="UP000783796"/>
    </source>
</evidence>
<protein>
    <submittedName>
        <fullName evidence="2">HNH/ENDO VII family nuclease</fullName>
    </submittedName>
</protein>
<organism evidence="2 3">
    <name type="scientific">Candidatus Phocaeicola faecigallinarum</name>
    <dbReference type="NCBI Taxonomy" id="2838732"/>
    <lineage>
        <taxon>Bacteria</taxon>
        <taxon>Pseudomonadati</taxon>
        <taxon>Bacteroidota</taxon>
        <taxon>Bacteroidia</taxon>
        <taxon>Bacteroidales</taxon>
        <taxon>Bacteroidaceae</taxon>
        <taxon>Phocaeicola</taxon>
    </lineage>
</organism>
<reference evidence="2" key="1">
    <citation type="journal article" date="2021" name="PeerJ">
        <title>Extensive microbial diversity within the chicken gut microbiome revealed by metagenomics and culture.</title>
        <authorList>
            <person name="Gilroy R."/>
            <person name="Ravi A."/>
            <person name="Getino M."/>
            <person name="Pursley I."/>
            <person name="Horton D.L."/>
            <person name="Alikhan N.F."/>
            <person name="Baker D."/>
            <person name="Gharbi K."/>
            <person name="Hall N."/>
            <person name="Watson M."/>
            <person name="Adriaenssens E.M."/>
            <person name="Foster-Nyarko E."/>
            <person name="Jarju S."/>
            <person name="Secka A."/>
            <person name="Antonio M."/>
            <person name="Oren A."/>
            <person name="Chaudhuri R.R."/>
            <person name="La Ragione R."/>
            <person name="Hildebrand F."/>
            <person name="Pallen M.J."/>
        </authorList>
    </citation>
    <scope>NUCLEOTIDE SEQUENCE</scope>
    <source>
        <strain evidence="2">G4-2901</strain>
    </source>
</reference>
<gene>
    <name evidence="2" type="ORF">H9777_02095</name>
</gene>
<name>A0A948WVZ7_9BACT</name>
<evidence type="ECO:0000259" key="1">
    <source>
        <dbReference type="Pfam" id="PF14411"/>
    </source>
</evidence>
<dbReference type="AlphaFoldDB" id="A0A948WVZ7"/>
<dbReference type="Pfam" id="PF14411">
    <property type="entry name" value="LHH"/>
    <property type="match status" value="1"/>
</dbReference>
<reference evidence="2" key="2">
    <citation type="submission" date="2021-04" db="EMBL/GenBank/DDBJ databases">
        <authorList>
            <person name="Gilroy R."/>
        </authorList>
    </citation>
    <scope>NUCLEOTIDE SEQUENCE</scope>
    <source>
        <strain evidence="2">G4-2901</strain>
    </source>
</reference>
<dbReference type="InterPro" id="IPR026834">
    <property type="entry name" value="LHH"/>
</dbReference>
<feature type="domain" description="LHH" evidence="1">
    <location>
        <begin position="74"/>
        <end position="149"/>
    </location>
</feature>
<accession>A0A948WVZ7</accession>
<proteinExistence type="predicted"/>
<evidence type="ECO:0000313" key="2">
    <source>
        <dbReference type="EMBL" id="MBU3837119.1"/>
    </source>
</evidence>